<gene>
    <name evidence="1" type="ORF">GALL_118520</name>
</gene>
<dbReference type="EMBL" id="MLJW01000046">
    <property type="protein sequence ID" value="OIR06055.1"/>
    <property type="molecule type" value="Genomic_DNA"/>
</dbReference>
<reference evidence="1" key="1">
    <citation type="submission" date="2016-10" db="EMBL/GenBank/DDBJ databases">
        <title>Sequence of Gallionella enrichment culture.</title>
        <authorList>
            <person name="Poehlein A."/>
            <person name="Muehling M."/>
            <person name="Daniel R."/>
        </authorList>
    </citation>
    <scope>NUCLEOTIDE SEQUENCE</scope>
</reference>
<protein>
    <submittedName>
        <fullName evidence="1">Uncharacterized protein</fullName>
    </submittedName>
</protein>
<dbReference type="AlphaFoldDB" id="A0A1J5SCH0"/>
<organism evidence="1">
    <name type="scientific">mine drainage metagenome</name>
    <dbReference type="NCBI Taxonomy" id="410659"/>
    <lineage>
        <taxon>unclassified sequences</taxon>
        <taxon>metagenomes</taxon>
        <taxon>ecological metagenomes</taxon>
    </lineage>
</organism>
<evidence type="ECO:0000313" key="1">
    <source>
        <dbReference type="EMBL" id="OIR06055.1"/>
    </source>
</evidence>
<accession>A0A1J5SCH0</accession>
<sequence length="174" mass="19014">MNTPAQFDFNDRSNGIFIDGYKDRAGLPVADTFAYRLKAYLHGDDAAKWTKEQTAALVAKYSSIQMELIMKQKRTEFVLPFGLTIALEKQRAGGERLVWIDKSGSGLLEQFSDGEPDVAARAAADAMESLVLALASVGVDVASPSFIQGFGVDVESVAQRLDDYPDVGHIQKPR</sequence>
<proteinExistence type="predicted"/>
<comment type="caution">
    <text evidence="1">The sequence shown here is derived from an EMBL/GenBank/DDBJ whole genome shotgun (WGS) entry which is preliminary data.</text>
</comment>
<name>A0A1J5SCH0_9ZZZZ</name>